<dbReference type="Gene3D" id="3.20.20.70">
    <property type="entry name" value="Aldolase class I"/>
    <property type="match status" value="1"/>
</dbReference>
<dbReference type="HAMAP" id="MF_00135">
    <property type="entry name" value="PRAI"/>
    <property type="match status" value="1"/>
</dbReference>
<dbReference type="NCBIfam" id="NF002298">
    <property type="entry name" value="PRK01222.1-4"/>
    <property type="match status" value="1"/>
</dbReference>
<gene>
    <name evidence="10" type="primary">trpF</name>
    <name evidence="12" type="ORF">E6H05_05070</name>
</gene>
<comment type="similarity">
    <text evidence="3 10">Belongs to the TrpF family.</text>
</comment>
<evidence type="ECO:0000259" key="11">
    <source>
        <dbReference type="Pfam" id="PF00697"/>
    </source>
</evidence>
<protein>
    <recommendedName>
        <fullName evidence="5 10">N-(5'-phosphoribosyl)anthranilate isomerase</fullName>
        <shortName evidence="10">PRAI</shortName>
        <ecNumber evidence="4 10">5.3.1.24</ecNumber>
    </recommendedName>
</protein>
<evidence type="ECO:0000256" key="3">
    <source>
        <dbReference type="ARBA" id="ARBA00007571"/>
    </source>
</evidence>
<keyword evidence="7 10" id="KW-0822">Tryptophan biosynthesis</keyword>
<dbReference type="InterPro" id="IPR001240">
    <property type="entry name" value="PRAI_dom"/>
</dbReference>
<dbReference type="InterPro" id="IPR011060">
    <property type="entry name" value="RibuloseP-bd_barrel"/>
</dbReference>
<dbReference type="EMBL" id="VBAP01000032">
    <property type="protein sequence ID" value="TMI76005.1"/>
    <property type="molecule type" value="Genomic_DNA"/>
</dbReference>
<dbReference type="SUPFAM" id="SSF51366">
    <property type="entry name" value="Ribulose-phoshate binding barrel"/>
    <property type="match status" value="1"/>
</dbReference>
<accession>A0A537IXK8</accession>
<comment type="catalytic activity">
    <reaction evidence="1 10">
        <text>N-(5-phospho-beta-D-ribosyl)anthranilate = 1-(2-carboxyphenylamino)-1-deoxy-D-ribulose 5-phosphate</text>
        <dbReference type="Rhea" id="RHEA:21540"/>
        <dbReference type="ChEBI" id="CHEBI:18277"/>
        <dbReference type="ChEBI" id="CHEBI:58613"/>
        <dbReference type="EC" id="5.3.1.24"/>
    </reaction>
</comment>
<dbReference type="PANTHER" id="PTHR42894">
    <property type="entry name" value="N-(5'-PHOSPHORIBOSYL)ANTHRANILATE ISOMERASE"/>
    <property type="match status" value="1"/>
</dbReference>
<keyword evidence="6 10" id="KW-0028">Amino-acid biosynthesis</keyword>
<evidence type="ECO:0000256" key="9">
    <source>
        <dbReference type="ARBA" id="ARBA00023235"/>
    </source>
</evidence>
<dbReference type="GO" id="GO:0000162">
    <property type="term" value="P:L-tryptophan biosynthetic process"/>
    <property type="evidence" value="ECO:0007669"/>
    <property type="project" value="UniProtKB-UniRule"/>
</dbReference>
<evidence type="ECO:0000256" key="1">
    <source>
        <dbReference type="ARBA" id="ARBA00001164"/>
    </source>
</evidence>
<evidence type="ECO:0000313" key="12">
    <source>
        <dbReference type="EMBL" id="TMI76005.1"/>
    </source>
</evidence>
<feature type="domain" description="N-(5'phosphoribosyl) anthranilate isomerase (PRAI)" evidence="11">
    <location>
        <begin position="4"/>
        <end position="196"/>
    </location>
</feature>
<evidence type="ECO:0000256" key="4">
    <source>
        <dbReference type="ARBA" id="ARBA00012572"/>
    </source>
</evidence>
<dbReference type="GO" id="GO:0004640">
    <property type="term" value="F:phosphoribosylanthranilate isomerase activity"/>
    <property type="evidence" value="ECO:0007669"/>
    <property type="project" value="UniProtKB-UniRule"/>
</dbReference>
<dbReference type="EC" id="5.3.1.24" evidence="4 10"/>
<proteinExistence type="inferred from homology"/>
<evidence type="ECO:0000256" key="6">
    <source>
        <dbReference type="ARBA" id="ARBA00022605"/>
    </source>
</evidence>
<evidence type="ECO:0000256" key="10">
    <source>
        <dbReference type="HAMAP-Rule" id="MF_00135"/>
    </source>
</evidence>
<keyword evidence="8 10" id="KW-0057">Aromatic amino acid biosynthesis</keyword>
<organism evidence="12 13">
    <name type="scientific">Candidatus Segetimicrobium genomatis</name>
    <dbReference type="NCBI Taxonomy" id="2569760"/>
    <lineage>
        <taxon>Bacteria</taxon>
        <taxon>Bacillati</taxon>
        <taxon>Candidatus Sysuimicrobiota</taxon>
        <taxon>Candidatus Sysuimicrobiia</taxon>
        <taxon>Candidatus Sysuimicrobiales</taxon>
        <taxon>Candidatus Segetimicrobiaceae</taxon>
        <taxon>Candidatus Segetimicrobium</taxon>
    </lineage>
</organism>
<dbReference type="Pfam" id="PF00697">
    <property type="entry name" value="PRAI"/>
    <property type="match status" value="1"/>
</dbReference>
<dbReference type="PANTHER" id="PTHR42894:SF1">
    <property type="entry name" value="N-(5'-PHOSPHORIBOSYL)ANTHRANILATE ISOMERASE"/>
    <property type="match status" value="1"/>
</dbReference>
<dbReference type="CDD" id="cd00405">
    <property type="entry name" value="PRAI"/>
    <property type="match status" value="1"/>
</dbReference>
<dbReference type="UniPathway" id="UPA00035">
    <property type="reaction ID" value="UER00042"/>
</dbReference>
<evidence type="ECO:0000256" key="2">
    <source>
        <dbReference type="ARBA" id="ARBA00004664"/>
    </source>
</evidence>
<keyword evidence="9 10" id="KW-0413">Isomerase</keyword>
<comment type="pathway">
    <text evidence="2 10">Amino-acid biosynthesis; L-tryptophan biosynthesis; L-tryptophan from chorismate: step 3/5.</text>
</comment>
<sequence>MTRVKICGISDVASALVAAEAGADAIGLVFAPSRRRVTPSQAGEIAAALPPFVTRVGVFVDEERSRIEELIAACGLGAVQLHGAEPPEFCAGFRVPVIKAIRVKDASSLARMGVYQVDAFLLDTFDASALGGTGQTFDWSLAVQAARTHRTILSGGLTPVNVVDALTRVAPHGVDVSSGVETDGRKDHMKIKDFIRRVREWDFADQNAERRTQNAEISKTRPF</sequence>
<comment type="caution">
    <text evidence="12">The sequence shown here is derived from an EMBL/GenBank/DDBJ whole genome shotgun (WGS) entry which is preliminary data.</text>
</comment>
<evidence type="ECO:0000313" key="13">
    <source>
        <dbReference type="Proteomes" id="UP000318834"/>
    </source>
</evidence>
<evidence type="ECO:0000256" key="8">
    <source>
        <dbReference type="ARBA" id="ARBA00023141"/>
    </source>
</evidence>
<dbReference type="AlphaFoldDB" id="A0A537IXK8"/>
<name>A0A537IXK8_9BACT</name>
<evidence type="ECO:0000256" key="5">
    <source>
        <dbReference type="ARBA" id="ARBA00022272"/>
    </source>
</evidence>
<evidence type="ECO:0000256" key="7">
    <source>
        <dbReference type="ARBA" id="ARBA00022822"/>
    </source>
</evidence>
<dbReference type="Proteomes" id="UP000318834">
    <property type="component" value="Unassembled WGS sequence"/>
</dbReference>
<dbReference type="InterPro" id="IPR013785">
    <property type="entry name" value="Aldolase_TIM"/>
</dbReference>
<reference evidence="12 13" key="1">
    <citation type="journal article" date="2019" name="Nat. Microbiol.">
        <title>Mediterranean grassland soil C-N compound turnover is dependent on rainfall and depth, and is mediated by genomically divergent microorganisms.</title>
        <authorList>
            <person name="Diamond S."/>
            <person name="Andeer P.F."/>
            <person name="Li Z."/>
            <person name="Crits-Christoph A."/>
            <person name="Burstein D."/>
            <person name="Anantharaman K."/>
            <person name="Lane K.R."/>
            <person name="Thomas B.C."/>
            <person name="Pan C."/>
            <person name="Northen T.R."/>
            <person name="Banfield J.F."/>
        </authorList>
    </citation>
    <scope>NUCLEOTIDE SEQUENCE [LARGE SCALE GENOMIC DNA]</scope>
    <source>
        <strain evidence="12">NP_8</strain>
    </source>
</reference>
<dbReference type="FunFam" id="3.20.20.70:FF:000075">
    <property type="entry name" value="Tryptophan biosynthesis protein TRP1"/>
    <property type="match status" value="1"/>
</dbReference>
<dbReference type="InterPro" id="IPR044643">
    <property type="entry name" value="TrpF_fam"/>
</dbReference>